<dbReference type="RefSeq" id="WP_164710007.1">
    <property type="nucleotide sequence ID" value="NZ_CAXIBR010000134.1"/>
</dbReference>
<dbReference type="PROSITE" id="PS51257">
    <property type="entry name" value="PROKAR_LIPOPROTEIN"/>
    <property type="match status" value="1"/>
</dbReference>
<protein>
    <submittedName>
        <fullName evidence="2">Uncharacterized protein</fullName>
    </submittedName>
</protein>
<dbReference type="AlphaFoldDB" id="A0A346XUT2"/>
<evidence type="ECO:0000256" key="1">
    <source>
        <dbReference type="SAM" id="SignalP"/>
    </source>
</evidence>
<keyword evidence="3" id="KW-1185">Reference proteome</keyword>
<name>A0A346XUT2_9ACTN</name>
<organism evidence="2 3">
    <name type="scientific">Euzebya pacifica</name>
    <dbReference type="NCBI Taxonomy" id="1608957"/>
    <lineage>
        <taxon>Bacteria</taxon>
        <taxon>Bacillati</taxon>
        <taxon>Actinomycetota</taxon>
        <taxon>Nitriliruptoria</taxon>
        <taxon>Euzebyales</taxon>
    </lineage>
</organism>
<reference evidence="2 3" key="1">
    <citation type="submission" date="2018-09" db="EMBL/GenBank/DDBJ databases">
        <title>Complete genome sequence of Euzebya sp. DY32-46 isolated from seawater of Pacific Ocean.</title>
        <authorList>
            <person name="Xu L."/>
            <person name="Wu Y.-H."/>
            <person name="Xu X.-W."/>
        </authorList>
    </citation>
    <scope>NUCLEOTIDE SEQUENCE [LARGE SCALE GENOMIC DNA]</scope>
    <source>
        <strain evidence="2 3">DY32-46</strain>
    </source>
</reference>
<feature type="chain" id="PRO_5016558176" evidence="1">
    <location>
        <begin position="26"/>
        <end position="53"/>
    </location>
</feature>
<evidence type="ECO:0000313" key="2">
    <source>
        <dbReference type="EMBL" id="AXV05979.1"/>
    </source>
</evidence>
<keyword evidence="1" id="KW-0732">Signal</keyword>
<feature type="signal peptide" evidence="1">
    <location>
        <begin position="1"/>
        <end position="25"/>
    </location>
</feature>
<dbReference type="Proteomes" id="UP000264006">
    <property type="component" value="Chromosome"/>
</dbReference>
<dbReference type="EMBL" id="CP031165">
    <property type="protein sequence ID" value="AXV05979.1"/>
    <property type="molecule type" value="Genomic_DNA"/>
</dbReference>
<evidence type="ECO:0000313" key="3">
    <source>
        <dbReference type="Proteomes" id="UP000264006"/>
    </source>
</evidence>
<sequence length="53" mass="5320">MRARLAALVAAVSLLTLGLPVAASASCTQTEFGCAEDLVCAAVNAVKPVDCVE</sequence>
<accession>A0A346XUT2</accession>
<proteinExistence type="predicted"/>
<dbReference type="KEGG" id="euz:DVS28_a1279"/>
<gene>
    <name evidence="2" type="ORF">DVS28_a1279</name>
</gene>